<organism evidence="1">
    <name type="scientific">Lepeophtheirus salmonis</name>
    <name type="common">Salmon louse</name>
    <name type="synonym">Caligus salmonis</name>
    <dbReference type="NCBI Taxonomy" id="72036"/>
    <lineage>
        <taxon>Eukaryota</taxon>
        <taxon>Metazoa</taxon>
        <taxon>Ecdysozoa</taxon>
        <taxon>Arthropoda</taxon>
        <taxon>Crustacea</taxon>
        <taxon>Multicrustacea</taxon>
        <taxon>Hexanauplia</taxon>
        <taxon>Copepoda</taxon>
        <taxon>Siphonostomatoida</taxon>
        <taxon>Caligidae</taxon>
        <taxon>Lepeophtheirus</taxon>
    </lineage>
</organism>
<accession>A0A0K2TSE7</accession>
<dbReference type="EMBL" id="HACA01011236">
    <property type="protein sequence ID" value="CDW28597.1"/>
    <property type="molecule type" value="Transcribed_RNA"/>
</dbReference>
<evidence type="ECO:0000313" key="1">
    <source>
        <dbReference type="EMBL" id="CDW28597.1"/>
    </source>
</evidence>
<sequence>MQKSLAGPLSLQKACLSPNRPWIGRRVFYEVYWVHVPWKGH</sequence>
<protein>
    <submittedName>
        <fullName evidence="1">Uncharacterized protein</fullName>
    </submittedName>
</protein>
<proteinExistence type="predicted"/>
<dbReference type="AlphaFoldDB" id="A0A0K2TSE7"/>
<name>A0A0K2TSE7_LEPSM</name>
<reference evidence="1" key="1">
    <citation type="submission" date="2014-05" db="EMBL/GenBank/DDBJ databases">
        <authorList>
            <person name="Chronopoulou M."/>
        </authorList>
    </citation>
    <scope>NUCLEOTIDE SEQUENCE</scope>
    <source>
        <tissue evidence="1">Whole organism</tissue>
    </source>
</reference>